<keyword evidence="6 10" id="KW-0472">Membrane</keyword>
<accession>A0A8S3QLQ7</accession>
<keyword evidence="13" id="KW-1185">Reference proteome</keyword>
<evidence type="ECO:0000259" key="11">
    <source>
        <dbReference type="PROSITE" id="PS50262"/>
    </source>
</evidence>
<keyword evidence="5" id="KW-0297">G-protein coupled receptor</keyword>
<dbReference type="Gene3D" id="1.20.1070.10">
    <property type="entry name" value="Rhodopsin 7-helix transmembrane proteins"/>
    <property type="match status" value="2"/>
</dbReference>
<feature type="transmembrane region" description="Helical" evidence="10">
    <location>
        <begin position="147"/>
        <end position="171"/>
    </location>
</feature>
<dbReference type="GO" id="GO:0004930">
    <property type="term" value="F:G protein-coupled receptor activity"/>
    <property type="evidence" value="ECO:0007669"/>
    <property type="project" value="UniProtKB-KW"/>
</dbReference>
<comment type="caution">
    <text evidence="12">The sequence shown here is derived from an EMBL/GenBank/DDBJ whole genome shotgun (WGS) entry which is preliminary data.</text>
</comment>
<reference evidence="12" key="1">
    <citation type="submission" date="2021-03" db="EMBL/GenBank/DDBJ databases">
        <authorList>
            <person name="Bekaert M."/>
        </authorList>
    </citation>
    <scope>NUCLEOTIDE SEQUENCE</scope>
</reference>
<sequence>MHMYKIVASYQKGRGIEDIQYFRTNVRVMEITNNNLTTAIFPDFHSFSNNMDGLTKADNITWPTVNTTTNQKATVPITSVVSFTLGVLGNILAIIVLVRFKKKHKWGIFSRFVIALALTDLFGIITTSPVVFAVFARKVNLSENVLLCHYMAVMMIFAGLATVLLVSAMAVDRALAILLPLTYYAIGLGSICLTIVLNLRVIARLISESKSHVRRESISNRTNRRARSKKDISIAIFLIMIVIVFTVCWAPFMIRIIINQSHSFPRNEKADILSLILASWNQVLDPWVYLLFRGNTLTRLIHYIKKSSIICKTFGRFNCSSREVGKHDATALQLGVIPLTSMVTECKQRHEYNDYSEKCHSGRTSI</sequence>
<dbReference type="AlphaFoldDB" id="A0A8S3QLQ7"/>
<proteinExistence type="predicted"/>
<keyword evidence="8" id="KW-0325">Glycoprotein</keyword>
<dbReference type="PROSITE" id="PS50262">
    <property type="entry name" value="G_PROTEIN_RECEP_F1_2"/>
    <property type="match status" value="2"/>
</dbReference>
<evidence type="ECO:0000256" key="8">
    <source>
        <dbReference type="ARBA" id="ARBA00023180"/>
    </source>
</evidence>
<dbReference type="PRINTS" id="PR01788">
    <property type="entry name" value="PROSTANOIDR"/>
</dbReference>
<dbReference type="GO" id="GO:0007204">
    <property type="term" value="P:positive regulation of cytosolic calcium ion concentration"/>
    <property type="evidence" value="ECO:0007669"/>
    <property type="project" value="TreeGrafter"/>
</dbReference>
<feature type="domain" description="G-protein coupled receptors family 1 profile" evidence="11">
    <location>
        <begin position="213"/>
        <end position="289"/>
    </location>
</feature>
<keyword evidence="9" id="KW-0807">Transducer</keyword>
<keyword evidence="7" id="KW-0675">Receptor</keyword>
<dbReference type="OrthoDB" id="6059836at2759"/>
<dbReference type="PANTHER" id="PTHR11866:SF16">
    <property type="entry name" value="PROSTAGLANDIN E2 RECEPTOR EP4 SUBTYPE-LIKE PROTEIN"/>
    <property type="match status" value="1"/>
</dbReference>
<evidence type="ECO:0000256" key="1">
    <source>
        <dbReference type="ARBA" id="ARBA00004651"/>
    </source>
</evidence>
<dbReference type="PRINTS" id="PR00237">
    <property type="entry name" value="GPCRRHODOPSN"/>
</dbReference>
<comment type="subcellular location">
    <subcellularLocation>
        <location evidence="1">Cell membrane</location>
        <topology evidence="1">Multi-pass membrane protein</topology>
    </subcellularLocation>
</comment>
<evidence type="ECO:0000313" key="13">
    <source>
        <dbReference type="Proteomes" id="UP000683360"/>
    </source>
</evidence>
<dbReference type="SUPFAM" id="SSF81321">
    <property type="entry name" value="Family A G protein-coupled receptor-like"/>
    <property type="match status" value="1"/>
</dbReference>
<feature type="transmembrane region" description="Helical" evidence="10">
    <location>
        <begin position="183"/>
        <end position="206"/>
    </location>
</feature>
<gene>
    <name evidence="12" type="ORF">MEDL_12357</name>
</gene>
<organism evidence="12 13">
    <name type="scientific">Mytilus edulis</name>
    <name type="common">Blue mussel</name>
    <dbReference type="NCBI Taxonomy" id="6550"/>
    <lineage>
        <taxon>Eukaryota</taxon>
        <taxon>Metazoa</taxon>
        <taxon>Spiralia</taxon>
        <taxon>Lophotrochozoa</taxon>
        <taxon>Mollusca</taxon>
        <taxon>Bivalvia</taxon>
        <taxon>Autobranchia</taxon>
        <taxon>Pteriomorphia</taxon>
        <taxon>Mytilida</taxon>
        <taxon>Mytiloidea</taxon>
        <taxon>Mytilidae</taxon>
        <taxon>Mytilinae</taxon>
        <taxon>Mytilus</taxon>
    </lineage>
</organism>
<dbReference type="InterPro" id="IPR017452">
    <property type="entry name" value="GPCR_Rhodpsn_7TM"/>
</dbReference>
<feature type="transmembrane region" description="Helical" evidence="10">
    <location>
        <begin position="232"/>
        <end position="252"/>
    </location>
</feature>
<dbReference type="PANTHER" id="PTHR11866">
    <property type="entry name" value="G-PROTEIN COUPLED RECEPTOR FAMILY 1 MEMBER"/>
    <property type="match status" value="1"/>
</dbReference>
<keyword evidence="4 10" id="KW-1133">Transmembrane helix</keyword>
<evidence type="ECO:0000256" key="3">
    <source>
        <dbReference type="ARBA" id="ARBA00022692"/>
    </source>
</evidence>
<dbReference type="EMBL" id="CAJPWZ010000650">
    <property type="protein sequence ID" value="CAG2197583.1"/>
    <property type="molecule type" value="Genomic_DNA"/>
</dbReference>
<feature type="domain" description="G-protein coupled receptors family 1 profile" evidence="11">
    <location>
        <begin position="89"/>
        <end position="207"/>
    </location>
</feature>
<keyword evidence="3 10" id="KW-0812">Transmembrane</keyword>
<evidence type="ECO:0000256" key="5">
    <source>
        <dbReference type="ARBA" id="ARBA00023040"/>
    </source>
</evidence>
<evidence type="ECO:0000256" key="9">
    <source>
        <dbReference type="ARBA" id="ARBA00023224"/>
    </source>
</evidence>
<name>A0A8S3QLQ7_MYTED</name>
<dbReference type="Proteomes" id="UP000683360">
    <property type="component" value="Unassembled WGS sequence"/>
</dbReference>
<dbReference type="InterPro" id="IPR000276">
    <property type="entry name" value="GPCR_Rhodpsn"/>
</dbReference>
<feature type="transmembrane region" description="Helical" evidence="10">
    <location>
        <begin position="80"/>
        <end position="100"/>
    </location>
</feature>
<evidence type="ECO:0000313" key="12">
    <source>
        <dbReference type="EMBL" id="CAG2197583.1"/>
    </source>
</evidence>
<evidence type="ECO:0000256" key="10">
    <source>
        <dbReference type="SAM" id="Phobius"/>
    </source>
</evidence>
<dbReference type="InterPro" id="IPR008365">
    <property type="entry name" value="Prostanoid_rcpt"/>
</dbReference>
<evidence type="ECO:0000256" key="7">
    <source>
        <dbReference type="ARBA" id="ARBA00023170"/>
    </source>
</evidence>
<feature type="transmembrane region" description="Helical" evidence="10">
    <location>
        <begin position="112"/>
        <end position="135"/>
    </location>
</feature>
<evidence type="ECO:0000256" key="4">
    <source>
        <dbReference type="ARBA" id="ARBA00022989"/>
    </source>
</evidence>
<evidence type="ECO:0000256" key="6">
    <source>
        <dbReference type="ARBA" id="ARBA00023136"/>
    </source>
</evidence>
<protein>
    <submittedName>
        <fullName evidence="12">PTGER4</fullName>
    </submittedName>
</protein>
<evidence type="ECO:0000256" key="2">
    <source>
        <dbReference type="ARBA" id="ARBA00022475"/>
    </source>
</evidence>
<dbReference type="GO" id="GO:0007189">
    <property type="term" value="P:adenylate cyclase-activating G protein-coupled receptor signaling pathway"/>
    <property type="evidence" value="ECO:0007669"/>
    <property type="project" value="TreeGrafter"/>
</dbReference>
<keyword evidence="2" id="KW-1003">Cell membrane</keyword>
<dbReference type="Pfam" id="PF00001">
    <property type="entry name" value="7tm_1"/>
    <property type="match status" value="1"/>
</dbReference>
<dbReference type="GO" id="GO:0005886">
    <property type="term" value="C:plasma membrane"/>
    <property type="evidence" value="ECO:0007669"/>
    <property type="project" value="UniProtKB-SubCell"/>
</dbReference>